<dbReference type="OrthoDB" id="1664281at2"/>
<protein>
    <recommendedName>
        <fullName evidence="3">Iron-dependent peroxidase</fullName>
    </recommendedName>
</protein>
<gene>
    <name evidence="1" type="ORF">DS742_07405</name>
</gene>
<comment type="caution">
    <text evidence="1">The sequence shown here is derived from an EMBL/GenBank/DDBJ whole genome shotgun (WGS) entry which is preliminary data.</text>
</comment>
<dbReference type="Proteomes" id="UP000260680">
    <property type="component" value="Unassembled WGS sequence"/>
</dbReference>
<name>A0A3E2NF03_9FIRM</name>
<sequence length="230" mass="27416">MNYIWDVALKAQKQGVSFEDIIFYPARPVTPYTEVAFSDINQRELADPIVEVNAMYRFNIIFKSLLDTEYEDDAELKEALFDVLMHYLALLDLRQGFCRWEYYQQFFKRDFYDGKFGTRHKELFDSDDRQHSKYFSAYLVAQYQAGSSLIYLRAVIKALYPRSIVYLNTDKKLELLIYIGKKETLKLRRQVEYLCDAFIPFEYTVHLFWDKHFGIIGIDETMVPDEIIVF</sequence>
<evidence type="ECO:0000313" key="1">
    <source>
        <dbReference type="EMBL" id="RFZ79592.1"/>
    </source>
</evidence>
<dbReference type="EMBL" id="QOHO01000021">
    <property type="protein sequence ID" value="RFZ79592.1"/>
    <property type="molecule type" value="Genomic_DNA"/>
</dbReference>
<evidence type="ECO:0000313" key="2">
    <source>
        <dbReference type="Proteomes" id="UP000260680"/>
    </source>
</evidence>
<dbReference type="AlphaFoldDB" id="A0A3E2NF03"/>
<proteinExistence type="predicted"/>
<dbReference type="RefSeq" id="WP_117416356.1">
    <property type="nucleotide sequence ID" value="NZ_QOHO01000021.1"/>
</dbReference>
<accession>A0A3E2NF03</accession>
<reference evidence="1 2" key="1">
    <citation type="submission" date="2018-07" db="EMBL/GenBank/DDBJ databases">
        <title>New species, Clostridium PI-S10-A1B.</title>
        <authorList>
            <person name="Krishna G."/>
            <person name="Summeta K."/>
            <person name="Shikha S."/>
            <person name="Prabhu P.B."/>
            <person name="Suresh K."/>
        </authorList>
    </citation>
    <scope>NUCLEOTIDE SEQUENCE [LARGE SCALE GENOMIC DNA]</scope>
    <source>
        <strain evidence="1 2">PI-S10-A1B</strain>
    </source>
</reference>
<organism evidence="1 2">
    <name type="scientific">Lacrimispora amygdalina</name>
    <dbReference type="NCBI Taxonomy" id="253257"/>
    <lineage>
        <taxon>Bacteria</taxon>
        <taxon>Bacillati</taxon>
        <taxon>Bacillota</taxon>
        <taxon>Clostridia</taxon>
        <taxon>Lachnospirales</taxon>
        <taxon>Lachnospiraceae</taxon>
        <taxon>Lacrimispora</taxon>
    </lineage>
</organism>
<evidence type="ECO:0008006" key="3">
    <source>
        <dbReference type="Google" id="ProtNLM"/>
    </source>
</evidence>